<keyword evidence="4" id="KW-0238">DNA-binding</keyword>
<evidence type="ECO:0000256" key="2">
    <source>
        <dbReference type="ARBA" id="ARBA00022745"/>
    </source>
</evidence>
<comment type="subcellular location">
    <subcellularLocation>
        <location evidence="1">Nucleus</location>
    </subcellularLocation>
</comment>
<dbReference type="SMART" id="SM00380">
    <property type="entry name" value="AP2"/>
    <property type="match status" value="1"/>
</dbReference>
<dbReference type="GeneID" id="111458728"/>
<keyword evidence="2" id="KW-0936">Ethylene signaling pathway</keyword>
<dbReference type="GO" id="GO:0003700">
    <property type="term" value="F:DNA-binding transcription factor activity"/>
    <property type="evidence" value="ECO:0007669"/>
    <property type="project" value="InterPro"/>
</dbReference>
<dbReference type="PROSITE" id="PS51032">
    <property type="entry name" value="AP2_ERF"/>
    <property type="match status" value="1"/>
</dbReference>
<gene>
    <name evidence="10" type="primary">LOC111458728</name>
</gene>
<evidence type="ECO:0000313" key="9">
    <source>
        <dbReference type="Proteomes" id="UP000504609"/>
    </source>
</evidence>
<feature type="region of interest" description="Disordered" evidence="7">
    <location>
        <begin position="1"/>
        <end position="20"/>
    </location>
</feature>
<dbReference type="CDD" id="cd00018">
    <property type="entry name" value="AP2"/>
    <property type="match status" value="1"/>
</dbReference>
<dbReference type="SUPFAM" id="SSF54171">
    <property type="entry name" value="DNA-binding domain"/>
    <property type="match status" value="1"/>
</dbReference>
<dbReference type="Pfam" id="PF00847">
    <property type="entry name" value="AP2"/>
    <property type="match status" value="1"/>
</dbReference>
<dbReference type="FunFam" id="3.30.730.10:FF:000001">
    <property type="entry name" value="Ethylene-responsive transcription factor 2"/>
    <property type="match status" value="1"/>
</dbReference>
<dbReference type="PANTHER" id="PTHR31677">
    <property type="entry name" value="AP2 DOMAIN CLASS TRANSCRIPTION FACTOR"/>
    <property type="match status" value="1"/>
</dbReference>
<dbReference type="InterPro" id="IPR001471">
    <property type="entry name" value="AP2/ERF_dom"/>
</dbReference>
<dbReference type="GO" id="GO:0005634">
    <property type="term" value="C:nucleus"/>
    <property type="evidence" value="ECO:0007669"/>
    <property type="project" value="UniProtKB-SubCell"/>
</dbReference>
<keyword evidence="5" id="KW-0804">Transcription</keyword>
<evidence type="ECO:0000256" key="7">
    <source>
        <dbReference type="SAM" id="MobiDB-lite"/>
    </source>
</evidence>
<organism evidence="9 10">
    <name type="scientific">Cucurbita moschata</name>
    <name type="common">Winter crookneck squash</name>
    <name type="synonym">Cucurbita pepo var. moschata</name>
    <dbReference type="NCBI Taxonomy" id="3662"/>
    <lineage>
        <taxon>Eukaryota</taxon>
        <taxon>Viridiplantae</taxon>
        <taxon>Streptophyta</taxon>
        <taxon>Embryophyta</taxon>
        <taxon>Tracheophyta</taxon>
        <taxon>Spermatophyta</taxon>
        <taxon>Magnoliopsida</taxon>
        <taxon>eudicotyledons</taxon>
        <taxon>Gunneridae</taxon>
        <taxon>Pentapetalae</taxon>
        <taxon>rosids</taxon>
        <taxon>fabids</taxon>
        <taxon>Cucurbitales</taxon>
        <taxon>Cucurbitaceae</taxon>
        <taxon>Cucurbiteae</taxon>
        <taxon>Cucurbita</taxon>
    </lineage>
</organism>
<protein>
    <submittedName>
        <fullName evidence="10">Ethylene-responsive transcription factor ESR2-like</fullName>
    </submittedName>
</protein>
<evidence type="ECO:0000313" key="10">
    <source>
        <dbReference type="RefSeq" id="XP_022957286.1"/>
    </source>
</evidence>
<evidence type="ECO:0000256" key="4">
    <source>
        <dbReference type="ARBA" id="ARBA00023125"/>
    </source>
</evidence>
<keyword evidence="6" id="KW-0539">Nucleus</keyword>
<dbReference type="AlphaFoldDB" id="A0A6J1GYT2"/>
<dbReference type="Gene3D" id="3.30.730.10">
    <property type="entry name" value="AP2/ERF domain"/>
    <property type="match status" value="1"/>
</dbReference>
<keyword evidence="3" id="KW-0805">Transcription regulation</keyword>
<dbReference type="InterPro" id="IPR016177">
    <property type="entry name" value="DNA-bd_dom_sf"/>
</dbReference>
<dbReference type="PRINTS" id="PR00367">
    <property type="entry name" value="ETHRSPELEMNT"/>
</dbReference>
<dbReference type="GO" id="GO:0009873">
    <property type="term" value="P:ethylene-activated signaling pathway"/>
    <property type="evidence" value="ECO:0007669"/>
    <property type="project" value="UniProtKB-KW"/>
</dbReference>
<evidence type="ECO:0000259" key="8">
    <source>
        <dbReference type="PROSITE" id="PS51032"/>
    </source>
</evidence>
<evidence type="ECO:0000256" key="3">
    <source>
        <dbReference type="ARBA" id="ARBA00023015"/>
    </source>
</evidence>
<keyword evidence="9" id="KW-1185">Reference proteome</keyword>
<dbReference type="PANTHER" id="PTHR31677:SF245">
    <property type="entry name" value="ETHYLENE-RESPONSIVE TRANSCRIPTION FACTOR ESR1"/>
    <property type="match status" value="1"/>
</dbReference>
<evidence type="ECO:0000256" key="6">
    <source>
        <dbReference type="ARBA" id="ARBA00023242"/>
    </source>
</evidence>
<evidence type="ECO:0000256" key="1">
    <source>
        <dbReference type="ARBA" id="ARBA00004123"/>
    </source>
</evidence>
<feature type="domain" description="AP2/ERF" evidence="8">
    <location>
        <begin position="54"/>
        <end position="111"/>
    </location>
</feature>
<dbReference type="GO" id="GO:0003677">
    <property type="term" value="F:DNA binding"/>
    <property type="evidence" value="ECO:0007669"/>
    <property type="project" value="UniProtKB-KW"/>
</dbReference>
<proteinExistence type="predicted"/>
<dbReference type="Proteomes" id="UP000504609">
    <property type="component" value="Unplaced"/>
</dbReference>
<evidence type="ECO:0000256" key="5">
    <source>
        <dbReference type="ARBA" id="ARBA00023163"/>
    </source>
</evidence>
<reference evidence="10" key="1">
    <citation type="submission" date="2025-08" db="UniProtKB">
        <authorList>
            <consortium name="RefSeq"/>
        </authorList>
    </citation>
    <scope>IDENTIFICATION</scope>
    <source>
        <tissue evidence="10">Young leaves</tissue>
    </source>
</reference>
<name>A0A6J1GYT2_CUCMO</name>
<dbReference type="RefSeq" id="XP_022957286.1">
    <property type="nucleotide sequence ID" value="XM_023101518.1"/>
</dbReference>
<accession>A0A6J1GYT2</accession>
<dbReference type="KEGG" id="cmos:111458728"/>
<sequence>MEEALRRLRGMPVKQSHSDDAVLCHVNHRKKSTSSAPNTERRVLREGSSSGTMRYRGVRRRPWGRYAAEIRDPHSKERRWLGTFDTGEEAARAYDCAARAMHGLKARTNFVYPSTPSSTYSLSDQLLSPLNFAKQSLITRHPSAPSTWSTFSNSHTFDYQEPAPQRIAPPSFLDMLLPLDIHPSSNPNFVSYTPRFPLVDDNFHCPKPSFTSLPIVENLENPNVNEDLLRDSEFIPKEPSDSGLLEEIIHGFFPKPSNKPQNSHLSDDMSSIPSDTNFPHSNFVDEQQTGIFYNYQTGPVQLGFSAEEISFVNGLPMNMQMGIESLNSTMENFPQYPDYLSAFAAKVYNT</sequence>
<feature type="region of interest" description="Disordered" evidence="7">
    <location>
        <begin position="28"/>
        <end position="56"/>
    </location>
</feature>
<dbReference type="InterPro" id="IPR036955">
    <property type="entry name" value="AP2/ERF_dom_sf"/>
</dbReference>